<dbReference type="Gene3D" id="3.40.50.1000">
    <property type="entry name" value="HAD superfamily/HAD-like"/>
    <property type="match status" value="2"/>
</dbReference>
<comment type="caution">
    <text evidence="1">The sequence shown here is derived from an EMBL/GenBank/DDBJ whole genome shotgun (WGS) entry which is preliminary data.</text>
</comment>
<evidence type="ECO:0000313" key="1">
    <source>
        <dbReference type="EMBL" id="ODS03993.1"/>
    </source>
</evidence>
<dbReference type="SUPFAM" id="SSF56784">
    <property type="entry name" value="HAD-like"/>
    <property type="match status" value="1"/>
</dbReference>
<accession>A0A1E3WDW2</accession>
<keyword evidence="1" id="KW-0378">Hydrolase</keyword>
<name>A0A1E3WDW2_9HYPH</name>
<dbReference type="AlphaFoldDB" id="A0A1E3WDW2"/>
<dbReference type="EMBL" id="LPWD01000028">
    <property type="protein sequence ID" value="ODS03993.1"/>
    <property type="molecule type" value="Genomic_DNA"/>
</dbReference>
<dbReference type="CDD" id="cd07525">
    <property type="entry name" value="HAD_like"/>
    <property type="match status" value="1"/>
</dbReference>
<keyword evidence="2" id="KW-1185">Reference proteome</keyword>
<reference evidence="1 2" key="1">
    <citation type="journal article" date="2016" name="Environ. Microbiol.">
        <title>New Methyloceanibacter diversity from North Sea sediments includes methanotroph containing solely the soluble methane monooxygenase.</title>
        <authorList>
            <person name="Vekeman B."/>
            <person name="Kerckhof F.M."/>
            <person name="Cremers G."/>
            <person name="de Vos P."/>
            <person name="Vandamme P."/>
            <person name="Boon N."/>
            <person name="Op den Camp H.J."/>
            <person name="Heylen K."/>
        </authorList>
    </citation>
    <scope>NUCLEOTIDE SEQUENCE [LARGE SCALE GENOMIC DNA]</scope>
    <source>
        <strain evidence="1 2">R-67177</strain>
    </source>
</reference>
<dbReference type="InterPro" id="IPR006356">
    <property type="entry name" value="HAD-SF_hydro_IIA_hyp3"/>
</dbReference>
<dbReference type="OrthoDB" id="9791073at2"/>
<dbReference type="GO" id="GO:0005737">
    <property type="term" value="C:cytoplasm"/>
    <property type="evidence" value="ECO:0007669"/>
    <property type="project" value="TreeGrafter"/>
</dbReference>
<dbReference type="PANTHER" id="PTHR19288:SF90">
    <property type="entry name" value="OS08G0542600 PROTEIN"/>
    <property type="match status" value="1"/>
</dbReference>
<gene>
    <name evidence="1" type="ORF">AUC71_06620</name>
</gene>
<proteinExistence type="predicted"/>
<dbReference type="RefSeq" id="WP_069622816.1">
    <property type="nucleotide sequence ID" value="NZ_LPWD01000028.1"/>
</dbReference>
<dbReference type="PANTHER" id="PTHR19288">
    <property type="entry name" value="4-NITROPHENYLPHOSPHATASE-RELATED"/>
    <property type="match status" value="1"/>
</dbReference>
<dbReference type="Pfam" id="PF13344">
    <property type="entry name" value="Hydrolase_6"/>
    <property type="match status" value="1"/>
</dbReference>
<dbReference type="Pfam" id="PF13242">
    <property type="entry name" value="Hydrolase_like"/>
    <property type="match status" value="1"/>
</dbReference>
<dbReference type="NCBIfam" id="TIGR01460">
    <property type="entry name" value="HAD-SF-IIA"/>
    <property type="match status" value="1"/>
</dbReference>
<dbReference type="InterPro" id="IPR036412">
    <property type="entry name" value="HAD-like_sf"/>
</dbReference>
<dbReference type="GO" id="GO:0016791">
    <property type="term" value="F:phosphatase activity"/>
    <property type="evidence" value="ECO:0007669"/>
    <property type="project" value="TreeGrafter"/>
</dbReference>
<dbReference type="NCBIfam" id="TIGR01459">
    <property type="entry name" value="HAD-SF-IIA-hyp4"/>
    <property type="match status" value="1"/>
</dbReference>
<dbReference type="Proteomes" id="UP000095042">
    <property type="component" value="Unassembled WGS sequence"/>
</dbReference>
<evidence type="ECO:0000313" key="2">
    <source>
        <dbReference type="Proteomes" id="UP000095042"/>
    </source>
</evidence>
<organism evidence="1 2">
    <name type="scientific">Methyloceanibacter marginalis</name>
    <dbReference type="NCBI Taxonomy" id="1774971"/>
    <lineage>
        <taxon>Bacteria</taxon>
        <taxon>Pseudomonadati</taxon>
        <taxon>Pseudomonadota</taxon>
        <taxon>Alphaproteobacteria</taxon>
        <taxon>Hyphomicrobiales</taxon>
        <taxon>Hyphomicrobiaceae</taxon>
        <taxon>Methyloceanibacter</taxon>
    </lineage>
</organism>
<protein>
    <submittedName>
        <fullName evidence="1">HAD family hydrolase</fullName>
    </submittedName>
</protein>
<dbReference type="InterPro" id="IPR023214">
    <property type="entry name" value="HAD_sf"/>
</dbReference>
<sequence>MTAASSAVPIVDSVQDIGKGYRAWFVDIWGVMHNGRTAFPEASAATRAFRDQGGVVVLLSNSPRPSPAVQEQLREFGVPDEAYDATVTSGDLTRHELGKHAGAQVFHLGPGRDRAIFDGLDVALSAPEAAELIVCSGPFNDDVETPDDYTGLLGALAARRLLMICANPDHMVERGHRLVYCAGALAAVYETLGGKVIYAGKPHMPVYELALETAGRLAGETLDRERVLAIGDGLKTDIAGAGSFGIDSVFVASGLHAPGEGGEALDAAHLTELFGQEGRRPIAATRGLQW</sequence>
<dbReference type="InterPro" id="IPR006357">
    <property type="entry name" value="HAD-SF_hydro_IIA"/>
</dbReference>